<sequence length="101" mass="11501">MNIQGEGPRSLITSDARKERENHASAILPIAMRDTQKPPLPRPMWLSRIIHGHRLPLHRYCLLSGLHHDAGVKEGSDPASFTARRFINRSRKQCPEQAFRA</sequence>
<organism evidence="2 3">
    <name type="scientific">Trichoderma asperellum (strain ATCC 204424 / CBS 433.97 / NBRC 101777)</name>
    <dbReference type="NCBI Taxonomy" id="1042311"/>
    <lineage>
        <taxon>Eukaryota</taxon>
        <taxon>Fungi</taxon>
        <taxon>Dikarya</taxon>
        <taxon>Ascomycota</taxon>
        <taxon>Pezizomycotina</taxon>
        <taxon>Sordariomycetes</taxon>
        <taxon>Hypocreomycetidae</taxon>
        <taxon>Hypocreales</taxon>
        <taxon>Hypocreaceae</taxon>
        <taxon>Trichoderma</taxon>
    </lineage>
</organism>
<dbReference type="OrthoDB" id="10670823at2759"/>
<feature type="region of interest" description="Disordered" evidence="1">
    <location>
        <begin position="1"/>
        <end position="23"/>
    </location>
</feature>
<proteinExistence type="predicted"/>
<dbReference type="EMBL" id="KZ679256">
    <property type="protein sequence ID" value="PTB46467.1"/>
    <property type="molecule type" value="Genomic_DNA"/>
</dbReference>
<reference evidence="2 3" key="1">
    <citation type="submission" date="2016-07" db="EMBL/GenBank/DDBJ databases">
        <title>Multiple horizontal gene transfer events from other fungi enriched the ability of initially mycotrophic Trichoderma (Ascomycota) to feed on dead plant biomass.</title>
        <authorList>
            <consortium name="DOE Joint Genome Institute"/>
            <person name="Aerts A."/>
            <person name="Atanasova L."/>
            <person name="Chenthamara K."/>
            <person name="Zhang J."/>
            <person name="Grujic M."/>
            <person name="Henrissat B."/>
            <person name="Kuo A."/>
            <person name="Salamov A."/>
            <person name="Lipzen A."/>
            <person name="Labutti K."/>
            <person name="Barry K."/>
            <person name="Miao Y."/>
            <person name="Rahimi M.J."/>
            <person name="Shen Q."/>
            <person name="Grigoriev I.V."/>
            <person name="Kubicek C.P."/>
            <person name="Druzhinina I.S."/>
        </authorList>
    </citation>
    <scope>NUCLEOTIDE SEQUENCE [LARGE SCALE GENOMIC DNA]</scope>
    <source>
        <strain evidence="2 3">CBS 433.97</strain>
    </source>
</reference>
<accession>A0A2T3ZNU1</accession>
<evidence type="ECO:0000313" key="2">
    <source>
        <dbReference type="EMBL" id="PTB46467.1"/>
    </source>
</evidence>
<dbReference type="Proteomes" id="UP000240493">
    <property type="component" value="Unassembled WGS sequence"/>
</dbReference>
<keyword evidence="3" id="KW-1185">Reference proteome</keyword>
<gene>
    <name evidence="2" type="ORF">M441DRAFT_217472</name>
</gene>
<dbReference type="AlphaFoldDB" id="A0A2T3ZNU1"/>
<protein>
    <submittedName>
        <fullName evidence="2">Uncharacterized protein</fullName>
    </submittedName>
</protein>
<evidence type="ECO:0000313" key="3">
    <source>
        <dbReference type="Proteomes" id="UP000240493"/>
    </source>
</evidence>
<name>A0A2T3ZNU1_TRIA4</name>
<evidence type="ECO:0000256" key="1">
    <source>
        <dbReference type="SAM" id="MobiDB-lite"/>
    </source>
</evidence>